<keyword evidence="6" id="KW-0695">RNA-directed DNA polymerase</keyword>
<evidence type="ECO:0000256" key="2">
    <source>
        <dbReference type="ARBA" id="ARBA00022679"/>
    </source>
</evidence>
<keyword evidence="5" id="KW-0460">Magnesium</keyword>
<reference evidence="10 11" key="1">
    <citation type="submission" date="2018-03" db="EMBL/GenBank/DDBJ databases">
        <title>Characteristics and genome of n-alkane degrading marine bacteria Gordonia iterans isolated from crude oil contaminated in Tae-an, South Korea.</title>
        <authorList>
            <person name="Lee S.-S."/>
            <person name="Kim H."/>
        </authorList>
    </citation>
    <scope>NUCLEOTIDE SEQUENCE [LARGE SCALE GENOMIC DNA]</scope>
    <source>
        <strain evidence="10 11">Co17</strain>
    </source>
</reference>
<dbReference type="InterPro" id="IPR051083">
    <property type="entry name" value="GrpII_Intron_Splice-Mob/Def"/>
</dbReference>
<dbReference type="CDD" id="cd03487">
    <property type="entry name" value="RT_Bac_retron_II"/>
    <property type="match status" value="1"/>
</dbReference>
<accession>A0A2S0KEB7</accession>
<evidence type="ECO:0000256" key="5">
    <source>
        <dbReference type="ARBA" id="ARBA00022842"/>
    </source>
</evidence>
<dbReference type="GO" id="GO:0003723">
    <property type="term" value="F:RNA binding"/>
    <property type="evidence" value="ECO:0007669"/>
    <property type="project" value="InterPro"/>
</dbReference>
<dbReference type="Pfam" id="PF00078">
    <property type="entry name" value="RVT_1"/>
    <property type="match status" value="1"/>
</dbReference>
<keyword evidence="11" id="KW-1185">Reference proteome</keyword>
<gene>
    <name evidence="10" type="ORF">C6V83_06805</name>
</gene>
<dbReference type="PRINTS" id="PR00866">
    <property type="entry name" value="RNADNAPOLMS"/>
</dbReference>
<keyword evidence="3" id="KW-0548">Nucleotidyltransferase</keyword>
<name>A0A2S0KEB7_9ACTN</name>
<evidence type="ECO:0000313" key="10">
    <source>
        <dbReference type="EMBL" id="AVM00023.1"/>
    </source>
</evidence>
<feature type="compositionally biased region" description="Basic residues" evidence="8">
    <location>
        <begin position="52"/>
        <end position="72"/>
    </location>
</feature>
<dbReference type="EC" id="2.7.7.49" evidence="1"/>
<dbReference type="GO" id="GO:0003964">
    <property type="term" value="F:RNA-directed DNA polymerase activity"/>
    <property type="evidence" value="ECO:0007669"/>
    <property type="project" value="UniProtKB-KW"/>
</dbReference>
<evidence type="ECO:0000256" key="6">
    <source>
        <dbReference type="ARBA" id="ARBA00022918"/>
    </source>
</evidence>
<keyword evidence="2" id="KW-0808">Transferase</keyword>
<dbReference type="KEGG" id="git:C6V83_06805"/>
<dbReference type="InterPro" id="IPR000477">
    <property type="entry name" value="RT_dom"/>
</dbReference>
<dbReference type="GO" id="GO:0046872">
    <property type="term" value="F:metal ion binding"/>
    <property type="evidence" value="ECO:0007669"/>
    <property type="project" value="UniProtKB-KW"/>
</dbReference>
<dbReference type="InterPro" id="IPR000123">
    <property type="entry name" value="Reverse_transcriptase_msDNA"/>
</dbReference>
<organism evidence="10 11">
    <name type="scientific">Gordonia iterans</name>
    <dbReference type="NCBI Taxonomy" id="1004901"/>
    <lineage>
        <taxon>Bacteria</taxon>
        <taxon>Bacillati</taxon>
        <taxon>Actinomycetota</taxon>
        <taxon>Actinomycetes</taxon>
        <taxon>Mycobacteriales</taxon>
        <taxon>Gordoniaceae</taxon>
        <taxon>Gordonia</taxon>
    </lineage>
</organism>
<evidence type="ECO:0000313" key="11">
    <source>
        <dbReference type="Proteomes" id="UP000239814"/>
    </source>
</evidence>
<dbReference type="PANTHER" id="PTHR34047:SF7">
    <property type="entry name" value="RNA-DIRECTED DNA POLYMERASE"/>
    <property type="match status" value="1"/>
</dbReference>
<evidence type="ECO:0000256" key="3">
    <source>
        <dbReference type="ARBA" id="ARBA00022695"/>
    </source>
</evidence>
<protein>
    <recommendedName>
        <fullName evidence="1">RNA-directed DNA polymerase</fullName>
        <ecNumber evidence="1">2.7.7.49</ecNumber>
    </recommendedName>
</protein>
<evidence type="ECO:0000256" key="8">
    <source>
        <dbReference type="SAM" id="MobiDB-lite"/>
    </source>
</evidence>
<evidence type="ECO:0000259" key="9">
    <source>
        <dbReference type="PROSITE" id="PS50878"/>
    </source>
</evidence>
<keyword evidence="4" id="KW-0479">Metal-binding</keyword>
<evidence type="ECO:0000256" key="4">
    <source>
        <dbReference type="ARBA" id="ARBA00022723"/>
    </source>
</evidence>
<feature type="domain" description="Reverse transcriptase" evidence="9">
    <location>
        <begin position="1"/>
        <end position="234"/>
    </location>
</feature>
<comment type="catalytic activity">
    <reaction evidence="7">
        <text>DNA(n) + a 2'-deoxyribonucleoside 5'-triphosphate = DNA(n+1) + diphosphate</text>
        <dbReference type="Rhea" id="RHEA:22508"/>
        <dbReference type="Rhea" id="RHEA-COMP:17339"/>
        <dbReference type="Rhea" id="RHEA-COMP:17340"/>
        <dbReference type="ChEBI" id="CHEBI:33019"/>
        <dbReference type="ChEBI" id="CHEBI:61560"/>
        <dbReference type="ChEBI" id="CHEBI:173112"/>
        <dbReference type="EC" id="2.7.7.49"/>
    </reaction>
</comment>
<sequence length="280" mass="31098">MNNEGGVMTGSGLRRWNRFDSADGRFGGIADQLRRRRSGAGLDQPRAERRTDHRRRSGDRGRHHQAASRRVRATAGRAARGALGAAFRRPRRASCLAHRNTGLAAGVRRPAAVATYLTSLCTTVLAVADRDQTDWYHAALLRERHLPQGAPTSPALLNLVLRRLDIRISGYAAKHGITYTRYADDLAFSGDGMDTGRLHWFVARVVVAEGFRLHPDKTRVMGEHQRQQLAGLVVNRGLHARRSEYDALKALLHNAAREGAASQNRVGHQDFRAHVYGRID</sequence>
<dbReference type="PROSITE" id="PS50878">
    <property type="entry name" value="RT_POL"/>
    <property type="match status" value="1"/>
</dbReference>
<dbReference type="EMBL" id="CP027433">
    <property type="protein sequence ID" value="AVM00023.1"/>
    <property type="molecule type" value="Genomic_DNA"/>
</dbReference>
<evidence type="ECO:0000256" key="7">
    <source>
        <dbReference type="ARBA" id="ARBA00048173"/>
    </source>
</evidence>
<feature type="region of interest" description="Disordered" evidence="8">
    <location>
        <begin position="33"/>
        <end position="77"/>
    </location>
</feature>
<proteinExistence type="predicted"/>
<evidence type="ECO:0000256" key="1">
    <source>
        <dbReference type="ARBA" id="ARBA00012493"/>
    </source>
</evidence>
<dbReference type="PANTHER" id="PTHR34047">
    <property type="entry name" value="NUCLEAR INTRON MATURASE 1, MITOCHONDRIAL-RELATED"/>
    <property type="match status" value="1"/>
</dbReference>
<dbReference type="Proteomes" id="UP000239814">
    <property type="component" value="Chromosome"/>
</dbReference>
<dbReference type="AlphaFoldDB" id="A0A2S0KEB7"/>